<reference evidence="5" key="1">
    <citation type="submission" date="2014-11" db="EMBL/GenBank/DDBJ databases">
        <authorList>
            <person name="Otto D Thomas"/>
            <person name="Naeem Raeece"/>
        </authorList>
    </citation>
    <scope>NUCLEOTIDE SEQUENCE</scope>
</reference>
<protein>
    <submittedName>
        <fullName evidence="5">Uncharacterized protein</fullName>
    </submittedName>
</protein>
<evidence type="ECO:0000256" key="3">
    <source>
        <dbReference type="ARBA" id="ARBA00022737"/>
    </source>
</evidence>
<evidence type="ECO:0000256" key="4">
    <source>
        <dbReference type="SAM" id="MobiDB-lite"/>
    </source>
</evidence>
<feature type="region of interest" description="Disordered" evidence="4">
    <location>
        <begin position="856"/>
        <end position="893"/>
    </location>
</feature>
<dbReference type="InterPro" id="IPR001611">
    <property type="entry name" value="Leu-rich_rpt"/>
</dbReference>
<dbReference type="PANTHER" id="PTHR24113:SF12">
    <property type="entry name" value="RAN GTPASE-ACTIVATING PROTEIN 1"/>
    <property type="match status" value="1"/>
</dbReference>
<organism evidence="5">
    <name type="scientific">Chromera velia CCMP2878</name>
    <dbReference type="NCBI Taxonomy" id="1169474"/>
    <lineage>
        <taxon>Eukaryota</taxon>
        <taxon>Sar</taxon>
        <taxon>Alveolata</taxon>
        <taxon>Colpodellida</taxon>
        <taxon>Chromeraceae</taxon>
        <taxon>Chromera</taxon>
    </lineage>
</organism>
<dbReference type="AlphaFoldDB" id="A0A0G4HUM6"/>
<dbReference type="GO" id="GO:0005634">
    <property type="term" value="C:nucleus"/>
    <property type="evidence" value="ECO:0007669"/>
    <property type="project" value="TreeGrafter"/>
</dbReference>
<evidence type="ECO:0000256" key="2">
    <source>
        <dbReference type="ARBA" id="ARBA00022614"/>
    </source>
</evidence>
<dbReference type="InterPro" id="IPR006553">
    <property type="entry name" value="Leu-rich_rpt_Cys-con_subtyp"/>
</dbReference>
<proteinExistence type="predicted"/>
<dbReference type="SMART" id="SM00367">
    <property type="entry name" value="LRR_CC"/>
    <property type="match status" value="2"/>
</dbReference>
<evidence type="ECO:0000313" key="5">
    <source>
        <dbReference type="EMBL" id="CEM48103.1"/>
    </source>
</evidence>
<dbReference type="GO" id="GO:0005096">
    <property type="term" value="F:GTPase activator activity"/>
    <property type="evidence" value="ECO:0007669"/>
    <property type="project" value="UniProtKB-KW"/>
</dbReference>
<dbReference type="PROSITE" id="PS51450">
    <property type="entry name" value="LRR"/>
    <property type="match status" value="1"/>
</dbReference>
<dbReference type="GO" id="GO:0005829">
    <property type="term" value="C:cytosol"/>
    <property type="evidence" value="ECO:0007669"/>
    <property type="project" value="TreeGrafter"/>
</dbReference>
<dbReference type="EMBL" id="CDMZ01003937">
    <property type="protein sequence ID" value="CEM48103.1"/>
    <property type="molecule type" value="Genomic_DNA"/>
</dbReference>
<dbReference type="InterPro" id="IPR032675">
    <property type="entry name" value="LRR_dom_sf"/>
</dbReference>
<dbReference type="SMART" id="SM00368">
    <property type="entry name" value="LRR_RI"/>
    <property type="match status" value="6"/>
</dbReference>
<keyword evidence="1" id="KW-0343">GTPase activation</keyword>
<keyword evidence="3" id="KW-0677">Repeat</keyword>
<dbReference type="PANTHER" id="PTHR24113">
    <property type="entry name" value="RAN GTPASE-ACTIVATING PROTEIN 1"/>
    <property type="match status" value="1"/>
</dbReference>
<gene>
    <name evidence="5" type="ORF">Cvel_8659</name>
</gene>
<dbReference type="Pfam" id="PF13516">
    <property type="entry name" value="LRR_6"/>
    <property type="match status" value="1"/>
</dbReference>
<evidence type="ECO:0000256" key="1">
    <source>
        <dbReference type="ARBA" id="ARBA00022468"/>
    </source>
</evidence>
<dbReference type="Gene3D" id="3.80.10.10">
    <property type="entry name" value="Ribonuclease Inhibitor"/>
    <property type="match status" value="3"/>
</dbReference>
<dbReference type="GO" id="GO:0006913">
    <property type="term" value="P:nucleocytoplasmic transport"/>
    <property type="evidence" value="ECO:0007669"/>
    <property type="project" value="TreeGrafter"/>
</dbReference>
<name>A0A0G4HUM6_9ALVE</name>
<dbReference type="VEuPathDB" id="CryptoDB:Cvel_8659"/>
<dbReference type="PhylomeDB" id="A0A0G4HUM6"/>
<dbReference type="InterPro" id="IPR027038">
    <property type="entry name" value="RanGap"/>
</dbReference>
<sequence length="893" mass="95918">MQGEESMAQGLATRNVLQPSPEDTLWTLVKNGWPTSEGVSEMMSSGRDGWGMAWLCLCSAKREKVKEVPFRFLDLSGCNLSPRKIFFLLDQLPASVEGLTLGPSAVKGPALPLLRRFLEGVGEGEGGEGERGTQRLRLKSLSFAGSAVGPSEGAVVFSVLPSSLETLILKGNRLGRKQMRGLAKWIRGGRGSSLRTLDLEGTGLDDERLEILCGAVEGKSLKLETLNLSGNNIGEGGGMDRLCSVLCAASLPGIRVLSLARCRLTDEAMERLADCMGGGHLPNLETLQLAGNRNCVGLYLVPLERAVRKDAVPLLSLLDLGHELVMGSCSDVSAFLRALRLSAAEHPPQLRLNLDLSSYRPNEEEMRALGAGRCPSIQSLALRLHLFSDDMKFFFGELVRAVQPPRIESLDLTVFVTGPEGSDLSINEGFRLMSEAIQMGRFGCVRCLNFDGVDNRGEPPESTVFFTALSDVKLPRLSDLGPEQILTDSGATLLADAVRKGHLPGLQKLQLQGPSVTEFRLKEVMKAVVESEEGLPLLECLDFTHKNEDMGEGLRFLWTVTMLGKLPKLSSLCLVNCCLTDETVRGLAKALRGGGLLELTSLNLCQNGDISAEVWGELMQGVRESRKGLSKLRSLKMESTDVDEAGGAAIALLASGKVSSLEELSPTIFYLDQEGVGAFESGLREGRFPILKSECLTFCLHEEATGTNLDGLVRAIAESAGGLPSVVESLDLSGGRMGERALAALAASGGGGSGRGKLSHLTSLWLKGCEIDDRRLKRWGEVFAAHGCSKLESISFEENRSSIKGVTAFLNALTPQSLPRLRLLRLGGQRGLQGQEQRDEFASSVNALRGAVHAKGKLPKWRSVHAASSESESSGASSDRDGSEESESEGDDS</sequence>
<keyword evidence="2" id="KW-0433">Leucine-rich repeat</keyword>
<feature type="compositionally biased region" description="Low complexity" evidence="4">
    <location>
        <begin position="866"/>
        <end position="877"/>
    </location>
</feature>
<feature type="compositionally biased region" description="Acidic residues" evidence="4">
    <location>
        <begin position="884"/>
        <end position="893"/>
    </location>
</feature>
<accession>A0A0G4HUM6</accession>
<dbReference type="SUPFAM" id="SSF52047">
    <property type="entry name" value="RNI-like"/>
    <property type="match status" value="1"/>
</dbReference>
<dbReference type="GO" id="GO:0048471">
    <property type="term" value="C:perinuclear region of cytoplasm"/>
    <property type="evidence" value="ECO:0007669"/>
    <property type="project" value="TreeGrafter"/>
</dbReference>
<dbReference type="GO" id="GO:0031267">
    <property type="term" value="F:small GTPase binding"/>
    <property type="evidence" value="ECO:0007669"/>
    <property type="project" value="TreeGrafter"/>
</dbReference>